<dbReference type="PANTHER" id="PTHR47510">
    <property type="entry name" value="REVERSE TRANSCRIPTASE DOMAIN-CONTAINING PROTEIN"/>
    <property type="match status" value="1"/>
</dbReference>
<reference evidence="2" key="2">
    <citation type="submission" date="2020-12" db="EMBL/GenBank/DDBJ databases">
        <authorList>
            <person name="Kanost M."/>
        </authorList>
    </citation>
    <scope>NUCLEOTIDE SEQUENCE</scope>
</reference>
<proteinExistence type="predicted"/>
<comment type="caution">
    <text evidence="2">The sequence shown here is derived from an EMBL/GenBank/DDBJ whole genome shotgun (WGS) entry which is preliminary data.</text>
</comment>
<dbReference type="GO" id="GO:0003824">
    <property type="term" value="F:catalytic activity"/>
    <property type="evidence" value="ECO:0007669"/>
    <property type="project" value="InterPro"/>
</dbReference>
<accession>A0A921Z6W6</accession>
<name>A0A921Z6W6_MANSE</name>
<dbReference type="PANTHER" id="PTHR47510:SF3">
    <property type="entry name" value="ENDO_EXONUCLEASE_PHOSPHATASE DOMAIN-CONTAINING PROTEIN"/>
    <property type="match status" value="1"/>
</dbReference>
<evidence type="ECO:0000313" key="3">
    <source>
        <dbReference type="Proteomes" id="UP000791440"/>
    </source>
</evidence>
<dbReference type="AlphaFoldDB" id="A0A921Z6W6"/>
<reference evidence="2" key="1">
    <citation type="journal article" date="2016" name="Insect Biochem. Mol. Biol.">
        <title>Multifaceted biological insights from a draft genome sequence of the tobacco hornworm moth, Manduca sexta.</title>
        <authorList>
            <person name="Kanost M.R."/>
            <person name="Arrese E.L."/>
            <person name="Cao X."/>
            <person name="Chen Y.R."/>
            <person name="Chellapilla S."/>
            <person name="Goldsmith M.R."/>
            <person name="Grosse-Wilde E."/>
            <person name="Heckel D.G."/>
            <person name="Herndon N."/>
            <person name="Jiang H."/>
            <person name="Papanicolaou A."/>
            <person name="Qu J."/>
            <person name="Soulages J.L."/>
            <person name="Vogel H."/>
            <person name="Walters J."/>
            <person name="Waterhouse R.M."/>
            <person name="Ahn S.J."/>
            <person name="Almeida F.C."/>
            <person name="An C."/>
            <person name="Aqrawi P."/>
            <person name="Bretschneider A."/>
            <person name="Bryant W.B."/>
            <person name="Bucks S."/>
            <person name="Chao H."/>
            <person name="Chevignon G."/>
            <person name="Christen J.M."/>
            <person name="Clarke D.F."/>
            <person name="Dittmer N.T."/>
            <person name="Ferguson L.C.F."/>
            <person name="Garavelou S."/>
            <person name="Gordon K.H.J."/>
            <person name="Gunaratna R.T."/>
            <person name="Han Y."/>
            <person name="Hauser F."/>
            <person name="He Y."/>
            <person name="Heidel-Fischer H."/>
            <person name="Hirsh A."/>
            <person name="Hu Y."/>
            <person name="Jiang H."/>
            <person name="Kalra D."/>
            <person name="Klinner C."/>
            <person name="Konig C."/>
            <person name="Kovar C."/>
            <person name="Kroll A.R."/>
            <person name="Kuwar S.S."/>
            <person name="Lee S.L."/>
            <person name="Lehman R."/>
            <person name="Li K."/>
            <person name="Li Z."/>
            <person name="Liang H."/>
            <person name="Lovelace S."/>
            <person name="Lu Z."/>
            <person name="Mansfield J.H."/>
            <person name="McCulloch K.J."/>
            <person name="Mathew T."/>
            <person name="Morton B."/>
            <person name="Muzny D.M."/>
            <person name="Neunemann D."/>
            <person name="Ongeri F."/>
            <person name="Pauchet Y."/>
            <person name="Pu L.L."/>
            <person name="Pyrousis I."/>
            <person name="Rao X.J."/>
            <person name="Redding A."/>
            <person name="Roesel C."/>
            <person name="Sanchez-Gracia A."/>
            <person name="Schaack S."/>
            <person name="Shukla A."/>
            <person name="Tetreau G."/>
            <person name="Wang Y."/>
            <person name="Xiong G.H."/>
            <person name="Traut W."/>
            <person name="Walsh T.K."/>
            <person name="Worley K.C."/>
            <person name="Wu D."/>
            <person name="Wu W."/>
            <person name="Wu Y.Q."/>
            <person name="Zhang X."/>
            <person name="Zou Z."/>
            <person name="Zucker H."/>
            <person name="Briscoe A.D."/>
            <person name="Burmester T."/>
            <person name="Clem R.J."/>
            <person name="Feyereisen R."/>
            <person name="Grimmelikhuijzen C.J.P."/>
            <person name="Hamodrakas S.J."/>
            <person name="Hansson B.S."/>
            <person name="Huguet E."/>
            <person name="Jermiin L.S."/>
            <person name="Lan Q."/>
            <person name="Lehman H.K."/>
            <person name="Lorenzen M."/>
            <person name="Merzendorfer H."/>
            <person name="Michalopoulos I."/>
            <person name="Morton D.B."/>
            <person name="Muthukrishnan S."/>
            <person name="Oakeshott J.G."/>
            <person name="Palmer W."/>
            <person name="Park Y."/>
            <person name="Passarelli A.L."/>
            <person name="Rozas J."/>
            <person name="Schwartz L.M."/>
            <person name="Smith W."/>
            <person name="Southgate A."/>
            <person name="Vilcinskas A."/>
            <person name="Vogt R."/>
            <person name="Wang P."/>
            <person name="Werren J."/>
            <person name="Yu X.Q."/>
            <person name="Zhou J.J."/>
            <person name="Brown S.J."/>
            <person name="Scherer S.E."/>
            <person name="Richards S."/>
            <person name="Blissard G.W."/>
        </authorList>
    </citation>
    <scope>NUCLEOTIDE SEQUENCE</scope>
</reference>
<protein>
    <recommendedName>
        <fullName evidence="1">Endonuclease/exonuclease/phosphatase domain-containing protein</fullName>
    </recommendedName>
</protein>
<evidence type="ECO:0000259" key="1">
    <source>
        <dbReference type="Pfam" id="PF03372"/>
    </source>
</evidence>
<keyword evidence="3" id="KW-1185">Reference proteome</keyword>
<feature type="domain" description="Endonuclease/exonuclease/phosphatase" evidence="1">
    <location>
        <begin position="22"/>
        <end position="221"/>
    </location>
</feature>
<organism evidence="2 3">
    <name type="scientific">Manduca sexta</name>
    <name type="common">Tobacco hawkmoth</name>
    <name type="synonym">Tobacco hornworm</name>
    <dbReference type="NCBI Taxonomy" id="7130"/>
    <lineage>
        <taxon>Eukaryota</taxon>
        <taxon>Metazoa</taxon>
        <taxon>Ecdysozoa</taxon>
        <taxon>Arthropoda</taxon>
        <taxon>Hexapoda</taxon>
        <taxon>Insecta</taxon>
        <taxon>Pterygota</taxon>
        <taxon>Neoptera</taxon>
        <taxon>Endopterygota</taxon>
        <taxon>Lepidoptera</taxon>
        <taxon>Glossata</taxon>
        <taxon>Ditrysia</taxon>
        <taxon>Bombycoidea</taxon>
        <taxon>Sphingidae</taxon>
        <taxon>Sphinginae</taxon>
        <taxon>Sphingini</taxon>
        <taxon>Manduca</taxon>
    </lineage>
</organism>
<dbReference type="InterPro" id="IPR005135">
    <property type="entry name" value="Endo/exonuclease/phosphatase"/>
</dbReference>
<dbReference type="EMBL" id="JH668417">
    <property type="protein sequence ID" value="KAG6452055.1"/>
    <property type="molecule type" value="Genomic_DNA"/>
</dbReference>
<sequence>MLSYFLKMANLNKKRLRLGLLNARSLNTGEDELVISVQKHKPDILAINETWLKIGEDLLAPAIPNYNFIHKPRQGKRGGGVGFYIRQGIEARVRRHPLSSLEQLWLEVQLPGTTLALGTAYRPESIDVLDALDALSNSIHSMARCNYTCVTGDFNIDLSRMESPQAKDLMSFCYQHNLEQLVREPTRVTDHSETLLDIVMVDSTLKNQRVEVVHNRCLSDHAMVLVDFDVKKPKLAQQVVIKRCLHNIDLDNFNQDLISMPWSNITALESVEQMVDTFNKYILTLFDIHAPIKKLTVRHKPKPWITDMVKFMIDLRDEALIKAQVNKTESSKDYYRSFRNLVTATIEREIKAYFNTFINSNLKYPALLWKSLKNTTILDKPCTHLIPDHLNNPDAINDHFLNLPLNNSINMEEIPICKNKNLTYDIFDLKPTTESEVKKIIYSIQTKAAGYDSINIDMIKATLKVTLPVITNIVNKSIETHTFPSYWKRALVRPLPKKNTASQLNDLRPISILPVLSKVIEKVALDQILKFLDSKSIIPKFQSGFRRGHGTETALLHVTDDLTEASYINENLRILLTESLVLSQFNYCSTVFGPRLNSKTERIIQRVQNSLYTILL</sequence>
<evidence type="ECO:0000313" key="2">
    <source>
        <dbReference type="EMBL" id="KAG6452055.1"/>
    </source>
</evidence>
<dbReference type="Proteomes" id="UP000791440">
    <property type="component" value="Unassembled WGS sequence"/>
</dbReference>
<dbReference type="Pfam" id="PF03372">
    <property type="entry name" value="Exo_endo_phos"/>
    <property type="match status" value="1"/>
</dbReference>
<gene>
    <name evidence="2" type="ORF">O3G_MSEX007448</name>
</gene>